<feature type="chain" id="PRO_5013136191" description="Lectin-like protein BA14k" evidence="2">
    <location>
        <begin position="31"/>
        <end position="107"/>
    </location>
</feature>
<comment type="caution">
    <text evidence="3">The sequence shown here is derived from an EMBL/GenBank/DDBJ whole genome shotgun (WGS) entry which is preliminary data.</text>
</comment>
<dbReference type="Proteomes" id="UP000186894">
    <property type="component" value="Unassembled WGS sequence"/>
</dbReference>
<keyword evidence="2" id="KW-0732">Signal</keyword>
<dbReference type="OrthoDB" id="8398447at2"/>
<dbReference type="RefSeq" id="WP_075639778.1">
    <property type="nucleotide sequence ID" value="NZ_MKIM01000027.1"/>
</dbReference>
<sequence>MSIFRNVMSAGLATSMVGLSLVATAPAAQARDHFWGGVAAGAVGGIIGGALINEARRPAYAYPVYEAPPPPPPVYRTYYRPVYVPACHYEWRHNEWGDGYRVQVCPR</sequence>
<name>A0A1Q8ZQU5_9HYPH</name>
<reference evidence="3 4" key="1">
    <citation type="submission" date="2016-09" db="EMBL/GenBank/DDBJ databases">
        <title>Rhizobium oryziradicis sp. nov., isolated from the root of rice.</title>
        <authorList>
            <person name="Zhao J."/>
            <person name="Zhang X."/>
        </authorList>
    </citation>
    <scope>NUCLEOTIDE SEQUENCE [LARGE SCALE GENOMIC DNA]</scope>
    <source>
        <strain evidence="3 4">N19</strain>
    </source>
</reference>
<keyword evidence="4" id="KW-1185">Reference proteome</keyword>
<keyword evidence="1" id="KW-0812">Transmembrane</keyword>
<dbReference type="EMBL" id="MKIM01000027">
    <property type="protein sequence ID" value="OLP44271.1"/>
    <property type="molecule type" value="Genomic_DNA"/>
</dbReference>
<evidence type="ECO:0000313" key="4">
    <source>
        <dbReference type="Proteomes" id="UP000186894"/>
    </source>
</evidence>
<protein>
    <recommendedName>
        <fullName evidence="5">Lectin-like protein BA14k</fullName>
    </recommendedName>
</protein>
<proteinExistence type="predicted"/>
<dbReference type="AlphaFoldDB" id="A0A1Q8ZQU5"/>
<evidence type="ECO:0008006" key="5">
    <source>
        <dbReference type="Google" id="ProtNLM"/>
    </source>
</evidence>
<keyword evidence="1" id="KW-0472">Membrane</keyword>
<evidence type="ECO:0000313" key="3">
    <source>
        <dbReference type="EMBL" id="OLP44271.1"/>
    </source>
</evidence>
<evidence type="ECO:0000256" key="1">
    <source>
        <dbReference type="SAM" id="Phobius"/>
    </source>
</evidence>
<feature type="signal peptide" evidence="2">
    <location>
        <begin position="1"/>
        <end position="30"/>
    </location>
</feature>
<accession>A0A1Q8ZQU5</accession>
<feature type="transmembrane region" description="Helical" evidence="1">
    <location>
        <begin position="34"/>
        <end position="52"/>
    </location>
</feature>
<gene>
    <name evidence="3" type="ORF">BJF95_06905</name>
</gene>
<evidence type="ECO:0000256" key="2">
    <source>
        <dbReference type="SAM" id="SignalP"/>
    </source>
</evidence>
<organism evidence="3 4">
    <name type="scientific">Rhizobium oryziradicis</name>
    <dbReference type="NCBI Taxonomy" id="1867956"/>
    <lineage>
        <taxon>Bacteria</taxon>
        <taxon>Pseudomonadati</taxon>
        <taxon>Pseudomonadota</taxon>
        <taxon>Alphaproteobacteria</taxon>
        <taxon>Hyphomicrobiales</taxon>
        <taxon>Rhizobiaceae</taxon>
        <taxon>Rhizobium/Agrobacterium group</taxon>
        <taxon>Rhizobium</taxon>
    </lineage>
</organism>
<keyword evidence="1" id="KW-1133">Transmembrane helix</keyword>
<dbReference type="STRING" id="1867956.BJF95_06905"/>